<comment type="similarity">
    <text evidence="1">Belongs to the N(4)/N(6)-methyltransferase family.</text>
</comment>
<dbReference type="InterPro" id="IPR003356">
    <property type="entry name" value="DNA_methylase_A-5"/>
</dbReference>
<proteinExistence type="inferred from homology"/>
<dbReference type="GO" id="GO:0003677">
    <property type="term" value="F:DNA binding"/>
    <property type="evidence" value="ECO:0007669"/>
    <property type="project" value="InterPro"/>
</dbReference>
<keyword evidence="4" id="KW-0489">Methyltransferase</keyword>
<evidence type="ECO:0000256" key="2">
    <source>
        <dbReference type="ARBA" id="ARBA00022747"/>
    </source>
</evidence>
<dbReference type="GO" id="GO:0009307">
    <property type="term" value="P:DNA restriction-modification system"/>
    <property type="evidence" value="ECO:0007669"/>
    <property type="project" value="UniProtKB-KW"/>
</dbReference>
<feature type="domain" description="DNA methylase adenine-specific" evidence="3">
    <location>
        <begin position="9"/>
        <end position="41"/>
    </location>
</feature>
<name>A0A099TYT1_9HELI</name>
<protein>
    <submittedName>
        <fullName evidence="4">Type I restriction-modification system methyltransferase subunit</fullName>
    </submittedName>
</protein>
<dbReference type="PROSITE" id="PS00092">
    <property type="entry name" value="N6_MTASE"/>
    <property type="match status" value="1"/>
</dbReference>
<dbReference type="AlphaFoldDB" id="A0A099TYT1"/>
<keyword evidence="5" id="KW-1185">Reference proteome</keyword>
<dbReference type="InterPro" id="IPR029063">
    <property type="entry name" value="SAM-dependent_MTases_sf"/>
</dbReference>
<keyword evidence="4" id="KW-0808">Transferase</keyword>
<dbReference type="Proteomes" id="UP000255139">
    <property type="component" value="Unassembled WGS sequence"/>
</dbReference>
<evidence type="ECO:0000256" key="1">
    <source>
        <dbReference type="ARBA" id="ARBA00006594"/>
    </source>
</evidence>
<organism evidence="4 5">
    <name type="scientific">Helicobacter muridarum</name>
    <dbReference type="NCBI Taxonomy" id="216"/>
    <lineage>
        <taxon>Bacteria</taxon>
        <taxon>Pseudomonadati</taxon>
        <taxon>Campylobacterota</taxon>
        <taxon>Epsilonproteobacteria</taxon>
        <taxon>Campylobacterales</taxon>
        <taxon>Helicobacteraceae</taxon>
        <taxon>Helicobacter</taxon>
    </lineage>
</organism>
<dbReference type="GO" id="GO:0032259">
    <property type="term" value="P:methylation"/>
    <property type="evidence" value="ECO:0007669"/>
    <property type="project" value="UniProtKB-KW"/>
</dbReference>
<accession>A0A099TYT1</accession>
<reference evidence="4 5" key="1">
    <citation type="submission" date="2018-06" db="EMBL/GenBank/DDBJ databases">
        <authorList>
            <consortium name="Pathogen Informatics"/>
            <person name="Doyle S."/>
        </authorList>
    </citation>
    <scope>NUCLEOTIDE SEQUENCE [LARGE SCALE GENOMIC DNA]</scope>
    <source>
        <strain evidence="4 5">NCTC12714</strain>
    </source>
</reference>
<evidence type="ECO:0000259" key="3">
    <source>
        <dbReference type="Pfam" id="PF02384"/>
    </source>
</evidence>
<keyword evidence="2" id="KW-0680">Restriction system</keyword>
<dbReference type="InterPro" id="IPR002052">
    <property type="entry name" value="DNA_methylase_N6_adenine_CS"/>
</dbReference>
<dbReference type="Gene3D" id="3.40.50.150">
    <property type="entry name" value="Vaccinia Virus protein VP39"/>
    <property type="match status" value="1"/>
</dbReference>
<dbReference type="EMBL" id="UGJE01000002">
    <property type="protein sequence ID" value="STQ86311.1"/>
    <property type="molecule type" value="Genomic_DNA"/>
</dbReference>
<gene>
    <name evidence="4" type="ORF">NCTC12714_01116</name>
</gene>
<dbReference type="Pfam" id="PF02384">
    <property type="entry name" value="N6_Mtase"/>
    <property type="match status" value="1"/>
</dbReference>
<evidence type="ECO:0000313" key="5">
    <source>
        <dbReference type="Proteomes" id="UP000255139"/>
    </source>
</evidence>
<evidence type="ECO:0000313" key="4">
    <source>
        <dbReference type="EMBL" id="STQ86311.1"/>
    </source>
</evidence>
<dbReference type="SUPFAM" id="SSF53335">
    <property type="entry name" value="S-adenosyl-L-methionine-dependent methyltransferases"/>
    <property type="match status" value="1"/>
</dbReference>
<sequence>MQVFIYMDKSTLSEDKLDNLQFDFILTNPPYGKSWENDQRILGIEKKGAKSDCKDSRILKIVFFIFGDFLYSNCSDLICFVA</sequence>
<dbReference type="GO" id="GO:0008170">
    <property type="term" value="F:N-methyltransferase activity"/>
    <property type="evidence" value="ECO:0007669"/>
    <property type="project" value="InterPro"/>
</dbReference>